<name>A0A1Y3L471_PSEPU</name>
<organism evidence="7 8">
    <name type="scientific">Pseudomonas putida</name>
    <name type="common">Arthrobacter siderocapsulatus</name>
    <dbReference type="NCBI Taxonomy" id="303"/>
    <lineage>
        <taxon>Bacteria</taxon>
        <taxon>Pseudomonadati</taxon>
        <taxon>Pseudomonadota</taxon>
        <taxon>Gammaproteobacteria</taxon>
        <taxon>Pseudomonadales</taxon>
        <taxon>Pseudomonadaceae</taxon>
        <taxon>Pseudomonas</taxon>
    </lineage>
</organism>
<keyword evidence="5" id="KW-0804">Transcription</keyword>
<dbReference type="InterPro" id="IPR051446">
    <property type="entry name" value="HTH_trans_reg/aminotransferase"/>
</dbReference>
<dbReference type="InterPro" id="IPR015421">
    <property type="entry name" value="PyrdxlP-dep_Trfase_major"/>
</dbReference>
<dbReference type="GO" id="GO:0030170">
    <property type="term" value="F:pyridoxal phosphate binding"/>
    <property type="evidence" value="ECO:0007669"/>
    <property type="project" value="InterPro"/>
</dbReference>
<gene>
    <name evidence="7" type="ORF">B8W72_12975</name>
</gene>
<dbReference type="Pfam" id="PF00155">
    <property type="entry name" value="Aminotran_1_2"/>
    <property type="match status" value="1"/>
</dbReference>
<dbReference type="Proteomes" id="UP000196082">
    <property type="component" value="Unassembled WGS sequence"/>
</dbReference>
<evidence type="ECO:0000313" key="8">
    <source>
        <dbReference type="Proteomes" id="UP000196082"/>
    </source>
</evidence>
<evidence type="ECO:0000259" key="6">
    <source>
        <dbReference type="PROSITE" id="PS50949"/>
    </source>
</evidence>
<dbReference type="GO" id="GO:0003677">
    <property type="term" value="F:DNA binding"/>
    <property type="evidence" value="ECO:0007669"/>
    <property type="project" value="UniProtKB-KW"/>
</dbReference>
<dbReference type="SMART" id="SM00345">
    <property type="entry name" value="HTH_GNTR"/>
    <property type="match status" value="1"/>
</dbReference>
<dbReference type="InterPro" id="IPR015422">
    <property type="entry name" value="PyrdxlP-dep_Trfase_small"/>
</dbReference>
<dbReference type="PROSITE" id="PS50949">
    <property type="entry name" value="HTH_GNTR"/>
    <property type="match status" value="1"/>
</dbReference>
<dbReference type="CDD" id="cd00609">
    <property type="entry name" value="AAT_like"/>
    <property type="match status" value="1"/>
</dbReference>
<dbReference type="EMBL" id="NFSB01000074">
    <property type="protein sequence ID" value="OUM33007.1"/>
    <property type="molecule type" value="Genomic_DNA"/>
</dbReference>
<dbReference type="AlphaFoldDB" id="A0A1Y3L471"/>
<dbReference type="PANTHER" id="PTHR46577:SF1">
    <property type="entry name" value="HTH-TYPE TRANSCRIPTIONAL REGULATORY PROTEIN GABR"/>
    <property type="match status" value="1"/>
</dbReference>
<proteinExistence type="inferred from homology"/>
<comment type="similarity">
    <text evidence="1">In the C-terminal section; belongs to the class-I pyridoxal-phosphate-dependent aminotransferase family.</text>
</comment>
<dbReference type="Gene3D" id="3.90.1150.10">
    <property type="entry name" value="Aspartate Aminotransferase, domain 1"/>
    <property type="match status" value="1"/>
</dbReference>
<dbReference type="Gene3D" id="3.40.640.10">
    <property type="entry name" value="Type I PLP-dependent aspartate aminotransferase-like (Major domain)"/>
    <property type="match status" value="1"/>
</dbReference>
<dbReference type="Gene3D" id="1.10.10.10">
    <property type="entry name" value="Winged helix-like DNA-binding domain superfamily/Winged helix DNA-binding domain"/>
    <property type="match status" value="1"/>
</dbReference>
<dbReference type="InterPro" id="IPR015424">
    <property type="entry name" value="PyrdxlP-dep_Trfase"/>
</dbReference>
<dbReference type="InterPro" id="IPR036388">
    <property type="entry name" value="WH-like_DNA-bd_sf"/>
</dbReference>
<evidence type="ECO:0000256" key="5">
    <source>
        <dbReference type="ARBA" id="ARBA00023163"/>
    </source>
</evidence>
<keyword evidence="2" id="KW-0663">Pyridoxal phosphate</keyword>
<dbReference type="InterPro" id="IPR004839">
    <property type="entry name" value="Aminotransferase_I/II_large"/>
</dbReference>
<feature type="domain" description="HTH gntR-type" evidence="6">
    <location>
        <begin position="24"/>
        <end position="92"/>
    </location>
</feature>
<dbReference type="SUPFAM" id="SSF53383">
    <property type="entry name" value="PLP-dependent transferases"/>
    <property type="match status" value="1"/>
</dbReference>
<evidence type="ECO:0000313" key="7">
    <source>
        <dbReference type="EMBL" id="OUM33007.1"/>
    </source>
</evidence>
<evidence type="ECO:0000256" key="3">
    <source>
        <dbReference type="ARBA" id="ARBA00023015"/>
    </source>
</evidence>
<dbReference type="Pfam" id="PF00392">
    <property type="entry name" value="GntR"/>
    <property type="match status" value="1"/>
</dbReference>
<dbReference type="GO" id="GO:0003700">
    <property type="term" value="F:DNA-binding transcription factor activity"/>
    <property type="evidence" value="ECO:0007669"/>
    <property type="project" value="InterPro"/>
</dbReference>
<reference evidence="7 8" key="1">
    <citation type="submission" date="2017-05" db="EMBL/GenBank/DDBJ databases">
        <title>Whole genome sequence of Pseudomonas putida isolate 1312 commercialized as a biostimulant.</title>
        <authorList>
            <person name="Crovadore J."/>
            <person name="Blanc P."/>
            <person name="Chablais R."/>
            <person name="Cochard B."/>
            <person name="Grizard D."/>
            <person name="Lefort F."/>
        </authorList>
    </citation>
    <scope>NUCLEOTIDE SEQUENCE [LARGE SCALE GENOMIC DNA]</scope>
    <source>
        <strain evidence="7 8">1312</strain>
    </source>
</reference>
<accession>A0A1Y3L471</accession>
<evidence type="ECO:0000256" key="2">
    <source>
        <dbReference type="ARBA" id="ARBA00022898"/>
    </source>
</evidence>
<evidence type="ECO:0000256" key="1">
    <source>
        <dbReference type="ARBA" id="ARBA00005384"/>
    </source>
</evidence>
<keyword evidence="4" id="KW-0238">DNA-binding</keyword>
<sequence>MPLADTPREAAQMRWTKPFKPKAGPRYIQIADMLAESIQSGILQDGEQIPPQRALAAHLGVDLTTVTRAYAEARDRGLIASYSGRGSFILGARETMTPAGIDLTMNIPPQPANGSMAQLVNAGLEQVLQRNRIEALSPYQDEPTTRSLLQAAQGWLKPALGDLDSRGLALCSGSQAAIFAILSAHTRAGDAILCDPLTYPGLLLAARQLGLRIVAVASDADGMRPDDLEQACQESSARLLYLNPTFHNPTAHTMPTARRQAIAEVLLKRGITLIEDDPYRYLLDDAPAPIACLTGGANTYYLASLSKCLWPSLRTAFVLPPRGDDGQGLLNGLRASSMGCSALLLALVEQWIRSGTARELVQEIQREARARQHLARTLLSHEFQAHPTGLHLWLQLPAHWHQERFTQALEDMGVSVAGADSFSVAIQGPDAVRISLGGAPDQALLGQALRKVEGLLKEDRRRGGRAFV</sequence>
<dbReference type="PANTHER" id="PTHR46577">
    <property type="entry name" value="HTH-TYPE TRANSCRIPTIONAL REGULATORY PROTEIN GABR"/>
    <property type="match status" value="1"/>
</dbReference>
<keyword evidence="3" id="KW-0805">Transcription regulation</keyword>
<dbReference type="CDD" id="cd07377">
    <property type="entry name" value="WHTH_GntR"/>
    <property type="match status" value="1"/>
</dbReference>
<dbReference type="InterPro" id="IPR036390">
    <property type="entry name" value="WH_DNA-bd_sf"/>
</dbReference>
<protein>
    <submittedName>
        <fullName evidence="7">GntR family transcriptional regulator</fullName>
    </submittedName>
</protein>
<dbReference type="SUPFAM" id="SSF46785">
    <property type="entry name" value="Winged helix' DNA-binding domain"/>
    <property type="match status" value="1"/>
</dbReference>
<dbReference type="InterPro" id="IPR000524">
    <property type="entry name" value="Tscrpt_reg_HTH_GntR"/>
</dbReference>
<evidence type="ECO:0000256" key="4">
    <source>
        <dbReference type="ARBA" id="ARBA00023125"/>
    </source>
</evidence>
<comment type="caution">
    <text evidence="7">The sequence shown here is derived from an EMBL/GenBank/DDBJ whole genome shotgun (WGS) entry which is preliminary data.</text>
</comment>